<keyword evidence="7" id="KW-0539">Nucleus</keyword>
<evidence type="ECO:0000256" key="4">
    <source>
        <dbReference type="ARBA" id="ARBA00023125"/>
    </source>
</evidence>
<keyword evidence="9" id="KW-0175">Coiled coil</keyword>
<evidence type="ECO:0000256" key="6">
    <source>
        <dbReference type="ARBA" id="ARBA00023163"/>
    </source>
</evidence>
<keyword evidence="2" id="KW-0028">Amino-acid biosynthesis</keyword>
<keyword evidence="3" id="KW-0805">Transcription regulation</keyword>
<dbReference type="Pfam" id="PF07716">
    <property type="entry name" value="bZIP_2"/>
    <property type="match status" value="1"/>
</dbReference>
<feature type="compositionally biased region" description="Polar residues" evidence="10">
    <location>
        <begin position="100"/>
        <end position="111"/>
    </location>
</feature>
<evidence type="ECO:0000256" key="3">
    <source>
        <dbReference type="ARBA" id="ARBA00023015"/>
    </source>
</evidence>
<evidence type="ECO:0000256" key="10">
    <source>
        <dbReference type="SAM" id="MobiDB-lite"/>
    </source>
</evidence>
<dbReference type="EMBL" id="VXIS01000068">
    <property type="protein sequence ID" value="KAA8908488.1"/>
    <property type="molecule type" value="Genomic_DNA"/>
</dbReference>
<feature type="compositionally biased region" description="Polar residues" evidence="10">
    <location>
        <begin position="75"/>
        <end position="90"/>
    </location>
</feature>
<evidence type="ECO:0000259" key="11">
    <source>
        <dbReference type="PROSITE" id="PS00036"/>
    </source>
</evidence>
<dbReference type="GO" id="GO:1903833">
    <property type="term" value="P:positive regulation of cellular response to amino acid starvation"/>
    <property type="evidence" value="ECO:0007669"/>
    <property type="project" value="TreeGrafter"/>
</dbReference>
<dbReference type="SUPFAM" id="SSF57959">
    <property type="entry name" value="Leucine zipper domain"/>
    <property type="match status" value="1"/>
</dbReference>
<sequence>MAFPNPSPEAFAALEPTSSRRSAASQQPSSTSSACTFRANAHPEHTEFQRPCAFPSAEEVSEIVNGLGYNTSPASFSHRSPVSSYPTTQPHPDLQYRQPDATSSHQSQQSPILDPHLAARYYNRKVADFAPHRSTMTQGNYLFSAAAHVHRSSRLFMTVDARSSDQMKIVDPDIWGEDLWATTPELGLGSEFSPLIGTDLCGTTVSPSEVTMNPSMPTPTFSSPYLFDSPSEGYETSPLFGAEDTNGDNWYSLFPEVNQDSEDSSASAAPTHQAMIADIIVKNDSRESTASPETSPKFSDSTRMQKRSSTSGVRKRQQPLPPIVVEDPSDIVALKRARNTLAARKSRAKKAEKMDEMEAMIEDLKAQVEHWKNIALSKGAGV</sequence>
<dbReference type="AlphaFoldDB" id="A0A5J5EZZ0"/>
<proteinExistence type="inferred from homology"/>
<dbReference type="PANTHER" id="PTHR11462">
    <property type="entry name" value="JUN TRANSCRIPTION FACTOR-RELATED"/>
    <property type="match status" value="1"/>
</dbReference>
<feature type="domain" description="BZIP" evidence="11">
    <location>
        <begin position="335"/>
        <end position="349"/>
    </location>
</feature>
<keyword evidence="5" id="KW-0010">Activator</keyword>
<dbReference type="PROSITE" id="PS00036">
    <property type="entry name" value="BZIP_BASIC"/>
    <property type="match status" value="1"/>
</dbReference>
<keyword evidence="4" id="KW-0238">DNA-binding</keyword>
<feature type="compositionally biased region" description="Low complexity" evidence="10">
    <location>
        <begin position="16"/>
        <end position="33"/>
    </location>
</feature>
<feature type="region of interest" description="Disordered" evidence="10">
    <location>
        <begin position="1"/>
        <end position="48"/>
    </location>
</feature>
<comment type="caution">
    <text evidence="12">The sequence shown here is derived from an EMBL/GenBank/DDBJ whole genome shotgun (WGS) entry which is preliminary data.</text>
</comment>
<dbReference type="InterPro" id="IPR050946">
    <property type="entry name" value="AP-1_TF_bZIP"/>
</dbReference>
<feature type="coiled-coil region" evidence="9">
    <location>
        <begin position="334"/>
        <end position="374"/>
    </location>
</feature>
<dbReference type="GO" id="GO:0000978">
    <property type="term" value="F:RNA polymerase II cis-regulatory region sequence-specific DNA binding"/>
    <property type="evidence" value="ECO:0007669"/>
    <property type="project" value="TreeGrafter"/>
</dbReference>
<evidence type="ECO:0000313" key="12">
    <source>
        <dbReference type="EMBL" id="KAA8908488.1"/>
    </source>
</evidence>
<comment type="subcellular location">
    <subcellularLocation>
        <location evidence="1">Nucleus</location>
    </subcellularLocation>
</comment>
<dbReference type="PANTHER" id="PTHR11462:SF35">
    <property type="entry name" value="TRANSCRIPTION FACTOR JRA"/>
    <property type="match status" value="1"/>
</dbReference>
<name>A0A5J5EZZ0_9PEZI</name>
<reference evidence="12 13" key="1">
    <citation type="submission" date="2019-09" db="EMBL/GenBank/DDBJ databases">
        <title>Draft genome of the ectomycorrhizal ascomycete Sphaerosporella brunnea.</title>
        <authorList>
            <consortium name="DOE Joint Genome Institute"/>
            <person name="Benucci G.M."/>
            <person name="Marozzi G."/>
            <person name="Antonielli L."/>
            <person name="Sanchez S."/>
            <person name="Marco P."/>
            <person name="Wang X."/>
            <person name="Falini L.B."/>
            <person name="Barry K."/>
            <person name="Haridas S."/>
            <person name="Lipzen A."/>
            <person name="Labutti K."/>
            <person name="Grigoriev I.V."/>
            <person name="Murat C."/>
            <person name="Martin F."/>
            <person name="Albertini E."/>
            <person name="Donnini D."/>
            <person name="Bonito G."/>
        </authorList>
    </citation>
    <scope>NUCLEOTIDE SEQUENCE [LARGE SCALE GENOMIC DNA]</scope>
    <source>
        <strain evidence="12 13">Sb_GMNB300</strain>
    </source>
</reference>
<accession>A0A5J5EZZ0</accession>
<evidence type="ECO:0000256" key="9">
    <source>
        <dbReference type="SAM" id="Coils"/>
    </source>
</evidence>
<evidence type="ECO:0000256" key="5">
    <source>
        <dbReference type="ARBA" id="ARBA00023159"/>
    </source>
</evidence>
<dbReference type="FunFam" id="3.30.160.60:FF:001491">
    <property type="entry name" value="Cross-pathway control protein A"/>
    <property type="match status" value="1"/>
</dbReference>
<dbReference type="OrthoDB" id="5419235at2759"/>
<keyword evidence="6" id="KW-0804">Transcription</keyword>
<evidence type="ECO:0000256" key="8">
    <source>
        <dbReference type="ARBA" id="ARBA00061302"/>
    </source>
</evidence>
<organism evidence="12 13">
    <name type="scientific">Sphaerosporella brunnea</name>
    <dbReference type="NCBI Taxonomy" id="1250544"/>
    <lineage>
        <taxon>Eukaryota</taxon>
        <taxon>Fungi</taxon>
        <taxon>Dikarya</taxon>
        <taxon>Ascomycota</taxon>
        <taxon>Pezizomycotina</taxon>
        <taxon>Pezizomycetes</taxon>
        <taxon>Pezizales</taxon>
        <taxon>Pyronemataceae</taxon>
        <taxon>Sphaerosporella</taxon>
    </lineage>
</organism>
<dbReference type="InParanoid" id="A0A5J5EZZ0"/>
<dbReference type="Gene3D" id="3.30.160.60">
    <property type="entry name" value="Classic Zinc Finger"/>
    <property type="match status" value="1"/>
</dbReference>
<evidence type="ECO:0000256" key="1">
    <source>
        <dbReference type="ARBA" id="ARBA00004123"/>
    </source>
</evidence>
<dbReference type="GO" id="GO:0001080">
    <property type="term" value="P:nitrogen catabolite activation of transcription from RNA polymerase II promoter"/>
    <property type="evidence" value="ECO:0007669"/>
    <property type="project" value="TreeGrafter"/>
</dbReference>
<dbReference type="CDD" id="cd12193">
    <property type="entry name" value="bZIP_GCN4"/>
    <property type="match status" value="1"/>
</dbReference>
<dbReference type="GO" id="GO:0008652">
    <property type="term" value="P:amino acid biosynthetic process"/>
    <property type="evidence" value="ECO:0007669"/>
    <property type="project" value="UniProtKB-KW"/>
</dbReference>
<dbReference type="GO" id="GO:0005634">
    <property type="term" value="C:nucleus"/>
    <property type="evidence" value="ECO:0007669"/>
    <property type="project" value="UniProtKB-SubCell"/>
</dbReference>
<dbReference type="InterPro" id="IPR046347">
    <property type="entry name" value="bZIP_sf"/>
</dbReference>
<feature type="region of interest" description="Disordered" evidence="10">
    <location>
        <begin position="75"/>
        <end position="111"/>
    </location>
</feature>
<gene>
    <name evidence="12" type="ORF">FN846DRAFT_889487</name>
</gene>
<evidence type="ECO:0000313" key="13">
    <source>
        <dbReference type="Proteomes" id="UP000326924"/>
    </source>
</evidence>
<dbReference type="GO" id="GO:0005667">
    <property type="term" value="C:transcription regulator complex"/>
    <property type="evidence" value="ECO:0007669"/>
    <property type="project" value="TreeGrafter"/>
</dbReference>
<protein>
    <recommendedName>
        <fullName evidence="11">BZIP domain-containing protein</fullName>
    </recommendedName>
</protein>
<dbReference type="InterPro" id="IPR004827">
    <property type="entry name" value="bZIP"/>
</dbReference>
<feature type="compositionally biased region" description="Polar residues" evidence="10">
    <location>
        <begin position="288"/>
        <end position="312"/>
    </location>
</feature>
<feature type="region of interest" description="Disordered" evidence="10">
    <location>
        <begin position="283"/>
        <end position="322"/>
    </location>
</feature>
<comment type="similarity">
    <text evidence="8">Belongs to the bZIP family. GCN4 subfamily.</text>
</comment>
<evidence type="ECO:0000256" key="7">
    <source>
        <dbReference type="ARBA" id="ARBA00023242"/>
    </source>
</evidence>
<dbReference type="Proteomes" id="UP000326924">
    <property type="component" value="Unassembled WGS sequence"/>
</dbReference>
<evidence type="ECO:0000256" key="2">
    <source>
        <dbReference type="ARBA" id="ARBA00022605"/>
    </source>
</evidence>
<dbReference type="GO" id="GO:0000981">
    <property type="term" value="F:DNA-binding transcription factor activity, RNA polymerase II-specific"/>
    <property type="evidence" value="ECO:0007669"/>
    <property type="project" value="TreeGrafter"/>
</dbReference>
<keyword evidence="13" id="KW-1185">Reference proteome</keyword>